<keyword evidence="3" id="KW-1185">Reference proteome</keyword>
<evidence type="ECO:0000313" key="3">
    <source>
        <dbReference type="Proteomes" id="UP000324222"/>
    </source>
</evidence>
<comment type="caution">
    <text evidence="2">The sequence shown here is derived from an EMBL/GenBank/DDBJ whole genome shotgun (WGS) entry which is preliminary data.</text>
</comment>
<dbReference type="AlphaFoldDB" id="A0A5B7HDU2"/>
<sequence length="106" mass="12403">MLVACLLSMLSLPPCLYHDRVVNTRHFFHYHYSECVQEAIYCPRSFHNHKDEWYVPLPHSSDLPPAVQQHSTMHLRPTISAANQPYGLHKHSLTRYGVNTTQQMFK</sequence>
<feature type="chain" id="PRO_5022681699" description="Secreted protein" evidence="1">
    <location>
        <begin position="18"/>
        <end position="106"/>
    </location>
</feature>
<evidence type="ECO:0000313" key="2">
    <source>
        <dbReference type="EMBL" id="MPC66824.1"/>
    </source>
</evidence>
<gene>
    <name evidence="2" type="ORF">E2C01_060977</name>
</gene>
<name>A0A5B7HDU2_PORTR</name>
<organism evidence="2 3">
    <name type="scientific">Portunus trituberculatus</name>
    <name type="common">Swimming crab</name>
    <name type="synonym">Neptunus trituberculatus</name>
    <dbReference type="NCBI Taxonomy" id="210409"/>
    <lineage>
        <taxon>Eukaryota</taxon>
        <taxon>Metazoa</taxon>
        <taxon>Ecdysozoa</taxon>
        <taxon>Arthropoda</taxon>
        <taxon>Crustacea</taxon>
        <taxon>Multicrustacea</taxon>
        <taxon>Malacostraca</taxon>
        <taxon>Eumalacostraca</taxon>
        <taxon>Eucarida</taxon>
        <taxon>Decapoda</taxon>
        <taxon>Pleocyemata</taxon>
        <taxon>Brachyura</taxon>
        <taxon>Eubrachyura</taxon>
        <taxon>Portunoidea</taxon>
        <taxon>Portunidae</taxon>
        <taxon>Portuninae</taxon>
        <taxon>Portunus</taxon>
    </lineage>
</organism>
<dbReference type="EMBL" id="VSRR010025347">
    <property type="protein sequence ID" value="MPC66824.1"/>
    <property type="molecule type" value="Genomic_DNA"/>
</dbReference>
<evidence type="ECO:0008006" key="4">
    <source>
        <dbReference type="Google" id="ProtNLM"/>
    </source>
</evidence>
<proteinExistence type="predicted"/>
<reference evidence="2 3" key="1">
    <citation type="submission" date="2019-05" db="EMBL/GenBank/DDBJ databases">
        <title>Another draft genome of Portunus trituberculatus and its Hox gene families provides insights of decapod evolution.</title>
        <authorList>
            <person name="Jeong J.-H."/>
            <person name="Song I."/>
            <person name="Kim S."/>
            <person name="Choi T."/>
            <person name="Kim D."/>
            <person name="Ryu S."/>
            <person name="Kim W."/>
        </authorList>
    </citation>
    <scope>NUCLEOTIDE SEQUENCE [LARGE SCALE GENOMIC DNA]</scope>
    <source>
        <tissue evidence="2">Muscle</tissue>
    </source>
</reference>
<evidence type="ECO:0000256" key="1">
    <source>
        <dbReference type="SAM" id="SignalP"/>
    </source>
</evidence>
<keyword evidence="1" id="KW-0732">Signal</keyword>
<feature type="signal peptide" evidence="1">
    <location>
        <begin position="1"/>
        <end position="17"/>
    </location>
</feature>
<accession>A0A5B7HDU2</accession>
<protein>
    <recommendedName>
        <fullName evidence="4">Secreted protein</fullName>
    </recommendedName>
</protein>
<dbReference type="Proteomes" id="UP000324222">
    <property type="component" value="Unassembled WGS sequence"/>
</dbReference>